<gene>
    <name evidence="2" type="ORF">EQG63_00635</name>
</gene>
<organism evidence="2 3">
    <name type="scientific">Flavobacterium amnicola</name>
    <dbReference type="NCBI Taxonomy" id="2506422"/>
    <lineage>
        <taxon>Bacteria</taxon>
        <taxon>Pseudomonadati</taxon>
        <taxon>Bacteroidota</taxon>
        <taxon>Flavobacteriia</taxon>
        <taxon>Flavobacteriales</taxon>
        <taxon>Flavobacteriaceae</taxon>
        <taxon>Flavobacterium</taxon>
    </lineage>
</organism>
<dbReference type="Proteomes" id="UP000290283">
    <property type="component" value="Unassembled WGS sequence"/>
</dbReference>
<evidence type="ECO:0000313" key="3">
    <source>
        <dbReference type="Proteomes" id="UP000290283"/>
    </source>
</evidence>
<sequence>MKKIVSIFLFLLAFTFNAQAQTEAKAEVIYNAKAKSDLKDLVSVADISADSSLFNGIYKLFVTKHEQLANPAITAEEKTAITKMVTEKLIGSLSAEQYKAIADNPKLFQKLTSQ</sequence>
<proteinExistence type="predicted"/>
<feature type="signal peptide" evidence="1">
    <location>
        <begin position="1"/>
        <end position="20"/>
    </location>
</feature>
<evidence type="ECO:0000313" key="2">
    <source>
        <dbReference type="EMBL" id="RXR20469.1"/>
    </source>
</evidence>
<dbReference type="RefSeq" id="WP_129433227.1">
    <property type="nucleotide sequence ID" value="NZ_SBKO01000001.1"/>
</dbReference>
<keyword evidence="3" id="KW-1185">Reference proteome</keyword>
<accession>A0A4Q1K7D0</accession>
<keyword evidence="1" id="KW-0732">Signal</keyword>
<feature type="chain" id="PRO_5020859353" description="Peptidylprolyl isomerase" evidence="1">
    <location>
        <begin position="21"/>
        <end position="114"/>
    </location>
</feature>
<comment type="caution">
    <text evidence="2">The sequence shown here is derived from an EMBL/GenBank/DDBJ whole genome shotgun (WGS) entry which is preliminary data.</text>
</comment>
<dbReference type="AlphaFoldDB" id="A0A4Q1K7D0"/>
<dbReference type="EMBL" id="SBKO01000001">
    <property type="protein sequence ID" value="RXR20469.1"/>
    <property type="molecule type" value="Genomic_DNA"/>
</dbReference>
<evidence type="ECO:0000256" key="1">
    <source>
        <dbReference type="SAM" id="SignalP"/>
    </source>
</evidence>
<protein>
    <recommendedName>
        <fullName evidence="4">Peptidylprolyl isomerase</fullName>
    </recommendedName>
</protein>
<evidence type="ECO:0008006" key="4">
    <source>
        <dbReference type="Google" id="ProtNLM"/>
    </source>
</evidence>
<name>A0A4Q1K7D0_9FLAO</name>
<dbReference type="OrthoDB" id="1376569at2"/>
<reference evidence="3" key="1">
    <citation type="submission" date="2019-01" db="EMBL/GenBank/DDBJ databases">
        <title>Cytophagaceae bacterium strain CAR-16.</title>
        <authorList>
            <person name="Chen W.-M."/>
        </authorList>
    </citation>
    <scope>NUCLEOTIDE SEQUENCE [LARGE SCALE GENOMIC DNA]</scope>
    <source>
        <strain evidence="3">LLJ-11</strain>
    </source>
</reference>